<dbReference type="AlphaFoldDB" id="A0A292IHL9"/>
<feature type="compositionally biased region" description="Polar residues" evidence="1">
    <location>
        <begin position="91"/>
        <end position="100"/>
    </location>
</feature>
<sequence>MKNKDKKKIRTLIGVAEFLMNDSVDLSKSTQNIDETKSLSDELRFAKNQHENESESINHFTNINIIFASEEKDQKNEESSDANLLEKNDNHAPTNFLESTTNKKDSVTEEINSKLELNNQVDSKVLIGSQFLAKENEENILNKLSETVIDEQLQTQTISEKTNINTNLTIPIQSNVNYEIKRKTKNLHNKGKSKDKLICKTSKKILKESKKTQLSSKKVQHRKKINANKKNNETQNKATNFDSEKILDNKVQEGHKENDYKKLLATQLEPIQTIQRNFHPQVAKPISEILIKNSQKILEDDLMENKTTLKLSANAEIVENNQKMDSANLPKDDQTLIELQQYPKIDLLCHKNEESIHHHFKKSDLNLNYLEKQKLNLIKQKYQSTIQIRKMINLQNDLDNQNRHLAKKLLKNQKLKQKIVEIVFQDTNIDPTIDPKYRQIEKLSVYIDNLQTKISDIEFDVNLQNLNLDEGCEEIQELEYKIIIAQDLLLKLHNDK</sequence>
<evidence type="ECO:0000256" key="1">
    <source>
        <dbReference type="SAM" id="MobiDB-lite"/>
    </source>
</evidence>
<dbReference type="EMBL" id="HG937516">
    <property type="protein sequence ID" value="CDN40444.1"/>
    <property type="molecule type" value="Genomic_DNA"/>
</dbReference>
<dbReference type="RefSeq" id="WP_343251791.1">
    <property type="nucleotide sequence ID" value="NZ_HG937516.1"/>
</dbReference>
<dbReference type="Proteomes" id="UP000261764">
    <property type="component" value="Chromosome I"/>
</dbReference>
<organism evidence="2 3">
    <name type="scientific">Mycoplasma amphoriforme A39</name>
    <dbReference type="NCBI Taxonomy" id="572419"/>
    <lineage>
        <taxon>Bacteria</taxon>
        <taxon>Bacillati</taxon>
        <taxon>Mycoplasmatota</taxon>
        <taxon>Mollicutes</taxon>
        <taxon>Mycoplasmataceae</taxon>
        <taxon>Mycoplasma</taxon>
    </lineage>
</organism>
<evidence type="ECO:0000313" key="3">
    <source>
        <dbReference type="Proteomes" id="UP000261764"/>
    </source>
</evidence>
<dbReference type="KEGG" id="mamp:MAMA39_03240"/>
<gene>
    <name evidence="2" type="ORF">MAMA39_03240</name>
</gene>
<proteinExistence type="predicted"/>
<reference evidence="2 3" key="1">
    <citation type="journal article" date="2015" name="Clin. Infect. Dis.">
        <title>Genomic Investigations unmask Mycoplasma amphoriforme, a new respiratory pathogen.</title>
        <authorList>
            <person name="Gillespie S.H."/>
            <person name="Ling C.L."/>
            <person name="Oravcova K."/>
            <person name="Pinheiro M."/>
            <person name="Wells L."/>
            <person name="Bryant J.M."/>
            <person name="McHugh T.D."/>
            <person name="Bebear C."/>
            <person name="Webster D."/>
            <person name="Harris S.R."/>
            <person name="Seth-Smith H.M."/>
            <person name="Thomson N.R."/>
        </authorList>
    </citation>
    <scope>NUCLEOTIDE SEQUENCE [LARGE SCALE GENOMIC DNA]</scope>
    <source>
        <strain evidence="2 3">A39</strain>
    </source>
</reference>
<evidence type="ECO:0000313" key="2">
    <source>
        <dbReference type="EMBL" id="CDN40444.1"/>
    </source>
</evidence>
<feature type="region of interest" description="Disordered" evidence="1">
    <location>
        <begin position="71"/>
        <end position="104"/>
    </location>
</feature>
<keyword evidence="3" id="KW-1185">Reference proteome</keyword>
<feature type="compositionally biased region" description="Basic and acidic residues" evidence="1">
    <location>
        <begin position="71"/>
        <end position="90"/>
    </location>
</feature>
<accession>A0A292IHL9</accession>
<name>A0A292IHL9_9MOLU</name>
<protein>
    <submittedName>
        <fullName evidence="2">Uncharacterized protein</fullName>
    </submittedName>
</protein>